<evidence type="ECO:0000256" key="3">
    <source>
        <dbReference type="ARBA" id="ARBA00022833"/>
    </source>
</evidence>
<evidence type="ECO:0000256" key="1">
    <source>
        <dbReference type="ARBA" id="ARBA00022723"/>
    </source>
</evidence>
<dbReference type="PANTHER" id="PTHR46016:SF1">
    <property type="entry name" value="RING-TYPE DOMAIN-CONTAINING PROTEIN"/>
    <property type="match status" value="1"/>
</dbReference>
<reference evidence="6" key="1">
    <citation type="submission" date="2021-01" db="EMBL/GenBank/DDBJ databases">
        <authorList>
            <consortium name="Genoscope - CEA"/>
            <person name="William W."/>
        </authorList>
    </citation>
    <scope>NUCLEOTIDE SEQUENCE</scope>
</reference>
<sequence length="220" mass="25569">MQSTKLERNFVNENLISKYLKCIICSAVFDEPTRLRCGHTFCKLCISQWLNDHSTCPECRSEAKRKNFQIDRIAAGIISELDVYCSNKNYGCKWKGVIDRLESHQRKCTAKMVAEQLNLKIQSNQKFDDDHELVYQNDPGNLVTRINANLKDKKEVIDALKSSSENTKDNNLEDDDPLAFLDQLQQFSDDNPLEEMRMIDFIDQDLPKQCRERIISQLNQ</sequence>
<dbReference type="OMA" id="WKGVIDR"/>
<dbReference type="GO" id="GO:0006511">
    <property type="term" value="P:ubiquitin-dependent protein catabolic process"/>
    <property type="evidence" value="ECO:0007669"/>
    <property type="project" value="TreeGrafter"/>
</dbReference>
<name>A0A8S1MED4_PARPR</name>
<dbReference type="GO" id="GO:0061630">
    <property type="term" value="F:ubiquitin protein ligase activity"/>
    <property type="evidence" value="ECO:0007669"/>
    <property type="project" value="TreeGrafter"/>
</dbReference>
<protein>
    <recommendedName>
        <fullName evidence="5">RING-type domain-containing protein</fullName>
    </recommendedName>
</protein>
<evidence type="ECO:0000313" key="7">
    <source>
        <dbReference type="Proteomes" id="UP000688137"/>
    </source>
</evidence>
<organism evidence="6 7">
    <name type="scientific">Paramecium primaurelia</name>
    <dbReference type="NCBI Taxonomy" id="5886"/>
    <lineage>
        <taxon>Eukaryota</taxon>
        <taxon>Sar</taxon>
        <taxon>Alveolata</taxon>
        <taxon>Ciliophora</taxon>
        <taxon>Intramacronucleata</taxon>
        <taxon>Oligohymenophorea</taxon>
        <taxon>Peniculida</taxon>
        <taxon>Parameciidae</taxon>
        <taxon>Paramecium</taxon>
    </lineage>
</organism>
<dbReference type="InterPro" id="IPR017907">
    <property type="entry name" value="Znf_RING_CS"/>
</dbReference>
<dbReference type="AlphaFoldDB" id="A0A8S1MED4"/>
<dbReference type="EMBL" id="CAJJDM010000062">
    <property type="protein sequence ID" value="CAD8078980.1"/>
    <property type="molecule type" value="Genomic_DNA"/>
</dbReference>
<evidence type="ECO:0000256" key="4">
    <source>
        <dbReference type="PROSITE-ProRule" id="PRU00175"/>
    </source>
</evidence>
<dbReference type="InterPro" id="IPR051438">
    <property type="entry name" value="RNF_E3_ubiq-protein_ligase"/>
</dbReference>
<dbReference type="Pfam" id="PF13923">
    <property type="entry name" value="zf-C3HC4_2"/>
    <property type="match status" value="1"/>
</dbReference>
<gene>
    <name evidence="6" type="ORF">PPRIM_AZ9-3.1.T0610062</name>
</gene>
<dbReference type="PROSITE" id="PS00518">
    <property type="entry name" value="ZF_RING_1"/>
    <property type="match status" value="1"/>
</dbReference>
<comment type="caution">
    <text evidence="6">The sequence shown here is derived from an EMBL/GenBank/DDBJ whole genome shotgun (WGS) entry which is preliminary data.</text>
</comment>
<keyword evidence="2 4" id="KW-0863">Zinc-finger</keyword>
<keyword evidence="7" id="KW-1185">Reference proteome</keyword>
<evidence type="ECO:0000256" key="2">
    <source>
        <dbReference type="ARBA" id="ARBA00022771"/>
    </source>
</evidence>
<accession>A0A8S1MED4</accession>
<dbReference type="PANTHER" id="PTHR46016">
    <property type="entry name" value="ZINC FINGER, RING/FYVE/PHD-TYPE"/>
    <property type="match status" value="1"/>
</dbReference>
<evidence type="ECO:0000313" key="6">
    <source>
        <dbReference type="EMBL" id="CAD8078980.1"/>
    </source>
</evidence>
<dbReference type="GO" id="GO:0008270">
    <property type="term" value="F:zinc ion binding"/>
    <property type="evidence" value="ECO:0007669"/>
    <property type="project" value="UniProtKB-KW"/>
</dbReference>
<dbReference type="GO" id="GO:0000209">
    <property type="term" value="P:protein polyubiquitination"/>
    <property type="evidence" value="ECO:0007669"/>
    <property type="project" value="TreeGrafter"/>
</dbReference>
<evidence type="ECO:0000259" key="5">
    <source>
        <dbReference type="PROSITE" id="PS50089"/>
    </source>
</evidence>
<keyword evidence="3" id="KW-0862">Zinc</keyword>
<dbReference type="SMART" id="SM00184">
    <property type="entry name" value="RING"/>
    <property type="match status" value="1"/>
</dbReference>
<dbReference type="Proteomes" id="UP000688137">
    <property type="component" value="Unassembled WGS sequence"/>
</dbReference>
<dbReference type="PROSITE" id="PS50089">
    <property type="entry name" value="ZF_RING_2"/>
    <property type="match status" value="1"/>
</dbReference>
<dbReference type="InterPro" id="IPR001841">
    <property type="entry name" value="Znf_RING"/>
</dbReference>
<proteinExistence type="predicted"/>
<feature type="domain" description="RING-type" evidence="5">
    <location>
        <begin position="22"/>
        <end position="60"/>
    </location>
</feature>
<keyword evidence="1" id="KW-0479">Metal-binding</keyword>